<gene>
    <name evidence="6" type="ORF">RM844_09895</name>
</gene>
<evidence type="ECO:0000256" key="3">
    <source>
        <dbReference type="ARBA" id="ARBA00023163"/>
    </source>
</evidence>
<dbReference type="InterPro" id="IPR011991">
    <property type="entry name" value="ArsR-like_HTH"/>
</dbReference>
<dbReference type="Pfam" id="PF01022">
    <property type="entry name" value="HTH_5"/>
    <property type="match status" value="1"/>
</dbReference>
<reference evidence="7" key="1">
    <citation type="submission" date="2023-07" db="EMBL/GenBank/DDBJ databases">
        <title>30 novel species of actinomycetes from the DSMZ collection.</title>
        <authorList>
            <person name="Nouioui I."/>
        </authorList>
    </citation>
    <scope>NUCLEOTIDE SEQUENCE [LARGE SCALE GENOMIC DNA]</scope>
    <source>
        <strain evidence="7">DSM 44915</strain>
    </source>
</reference>
<dbReference type="InterPro" id="IPR051081">
    <property type="entry name" value="HTH_MetalResp_TranReg"/>
</dbReference>
<feature type="region of interest" description="Disordered" evidence="4">
    <location>
        <begin position="97"/>
        <end position="116"/>
    </location>
</feature>
<dbReference type="NCBIfam" id="NF033788">
    <property type="entry name" value="HTH_metalloreg"/>
    <property type="match status" value="1"/>
</dbReference>
<evidence type="ECO:0000259" key="5">
    <source>
        <dbReference type="PROSITE" id="PS50987"/>
    </source>
</evidence>
<dbReference type="PANTHER" id="PTHR33154">
    <property type="entry name" value="TRANSCRIPTIONAL REGULATOR, ARSR FAMILY"/>
    <property type="match status" value="1"/>
</dbReference>
<dbReference type="EMBL" id="JAVREO010000005">
    <property type="protein sequence ID" value="MDT0266605.1"/>
    <property type="molecule type" value="Genomic_DNA"/>
</dbReference>
<evidence type="ECO:0000256" key="2">
    <source>
        <dbReference type="ARBA" id="ARBA00023125"/>
    </source>
</evidence>
<evidence type="ECO:0000313" key="6">
    <source>
        <dbReference type="EMBL" id="MDT0266605.1"/>
    </source>
</evidence>
<protein>
    <submittedName>
        <fullName evidence="6">Metalloregulator ArsR/SmtB family transcription factor</fullName>
    </submittedName>
</protein>
<dbReference type="InterPro" id="IPR036390">
    <property type="entry name" value="WH_DNA-bd_sf"/>
</dbReference>
<keyword evidence="1" id="KW-0805">Transcription regulation</keyword>
<dbReference type="PANTHER" id="PTHR33154:SF33">
    <property type="entry name" value="TRANSCRIPTIONAL REPRESSOR SDPR"/>
    <property type="match status" value="1"/>
</dbReference>
<proteinExistence type="predicted"/>
<dbReference type="Proteomes" id="UP001183410">
    <property type="component" value="Unassembled WGS sequence"/>
</dbReference>
<accession>A0ABU2JNN3</accession>
<evidence type="ECO:0000256" key="4">
    <source>
        <dbReference type="SAM" id="MobiDB-lite"/>
    </source>
</evidence>
<dbReference type="SMART" id="SM00418">
    <property type="entry name" value="HTH_ARSR"/>
    <property type="match status" value="1"/>
</dbReference>
<feature type="domain" description="HTH arsR-type" evidence="5">
    <location>
        <begin position="1"/>
        <end position="87"/>
    </location>
</feature>
<dbReference type="CDD" id="cd00090">
    <property type="entry name" value="HTH_ARSR"/>
    <property type="match status" value="1"/>
</dbReference>
<dbReference type="PRINTS" id="PR00778">
    <property type="entry name" value="HTHARSR"/>
</dbReference>
<keyword evidence="2" id="KW-0238">DNA-binding</keyword>
<dbReference type="InterPro" id="IPR001845">
    <property type="entry name" value="HTH_ArsR_DNA-bd_dom"/>
</dbReference>
<dbReference type="SUPFAM" id="SSF46785">
    <property type="entry name" value="Winged helix' DNA-binding domain"/>
    <property type="match status" value="1"/>
</dbReference>
<dbReference type="RefSeq" id="WP_311666641.1">
    <property type="nucleotide sequence ID" value="NZ_JAVREO010000005.1"/>
</dbReference>
<dbReference type="Gene3D" id="1.10.10.10">
    <property type="entry name" value="Winged helix-like DNA-binding domain superfamily/Winged helix DNA-binding domain"/>
    <property type="match status" value="1"/>
</dbReference>
<name>A0ABU2JNN3_9ACTN</name>
<comment type="caution">
    <text evidence="6">The sequence shown here is derived from an EMBL/GenBank/DDBJ whole genome shotgun (WGS) entry which is preliminary data.</text>
</comment>
<evidence type="ECO:0000256" key="1">
    <source>
        <dbReference type="ARBA" id="ARBA00023015"/>
    </source>
</evidence>
<keyword evidence="7" id="KW-1185">Reference proteome</keyword>
<organism evidence="6 7">
    <name type="scientific">Streptomyces chisholmiae</name>
    <dbReference type="NCBI Taxonomy" id="3075540"/>
    <lineage>
        <taxon>Bacteria</taxon>
        <taxon>Bacillati</taxon>
        <taxon>Actinomycetota</taxon>
        <taxon>Actinomycetes</taxon>
        <taxon>Kitasatosporales</taxon>
        <taxon>Streptomycetaceae</taxon>
        <taxon>Streptomyces</taxon>
    </lineage>
</organism>
<evidence type="ECO:0000313" key="7">
    <source>
        <dbReference type="Proteomes" id="UP001183410"/>
    </source>
</evidence>
<sequence>MSPPFEVLADPTRRRIVALLREGPRPVGEIAAELTLSQPRTSKHLRVLRDAGLVTVRVRAQARYYALRPEPLAELDAWLEPYRRLWADRLDLLANQLDNAPAPPRSGPAPSTEEQP</sequence>
<dbReference type="PROSITE" id="PS50987">
    <property type="entry name" value="HTH_ARSR_2"/>
    <property type="match status" value="1"/>
</dbReference>
<keyword evidence="3" id="KW-0804">Transcription</keyword>
<dbReference type="InterPro" id="IPR036388">
    <property type="entry name" value="WH-like_DNA-bd_sf"/>
</dbReference>